<evidence type="ECO:0000313" key="3">
    <source>
        <dbReference type="Proteomes" id="UP000030635"/>
    </source>
</evidence>
<evidence type="ECO:0000313" key="2">
    <source>
        <dbReference type="EMBL" id="AIY85393.1"/>
    </source>
</evidence>
<dbReference type="RefSeq" id="WP_040113782.1">
    <property type="nucleotide sequence ID" value="NZ_CP006906.1"/>
</dbReference>
<keyword evidence="2" id="KW-0614">Plasmid</keyword>
<dbReference type="Proteomes" id="UP000030635">
    <property type="component" value="Plasmid pCBJ"/>
</dbReference>
<geneLocation type="plasmid" evidence="2 3">
    <name>pCBJ</name>
</geneLocation>
<name>A0A0A7G0M9_9CLOT</name>
<keyword evidence="3" id="KW-1185">Reference proteome</keyword>
<dbReference type="KEGG" id="cbv:U729_3236"/>
<keyword evidence="1" id="KW-0812">Transmembrane</keyword>
<sequence length="61" mass="6449">MIVKSMIIMLGSSMILAQVSNSLDQHDMKSLSKLVGVTSLSTIGVATFISIGAITKLLIKL</sequence>
<dbReference type="HOGENOM" id="CLU_2914206_0_0_9"/>
<keyword evidence="1" id="KW-0472">Membrane</keyword>
<accession>A0A0A7G0M9</accession>
<organism evidence="2 3">
    <name type="scientific">Clostridium baratii str. Sullivan</name>
    <dbReference type="NCBI Taxonomy" id="1415775"/>
    <lineage>
        <taxon>Bacteria</taxon>
        <taxon>Bacillati</taxon>
        <taxon>Bacillota</taxon>
        <taxon>Clostridia</taxon>
        <taxon>Eubacteriales</taxon>
        <taxon>Clostridiaceae</taxon>
        <taxon>Clostridium</taxon>
    </lineage>
</organism>
<keyword evidence="1" id="KW-1133">Transmembrane helix</keyword>
<evidence type="ECO:0000256" key="1">
    <source>
        <dbReference type="SAM" id="Phobius"/>
    </source>
</evidence>
<dbReference type="EMBL" id="CP006906">
    <property type="protein sequence ID" value="AIY85393.1"/>
    <property type="molecule type" value="Genomic_DNA"/>
</dbReference>
<reference evidence="2 3" key="1">
    <citation type="journal article" date="2015" name="Infect. Genet. Evol.">
        <title>Genomic sequences of six botulinum neurotoxin-producing strains representing three clostridial species illustrate the mobility and diversity of botulinum neurotoxin genes.</title>
        <authorList>
            <person name="Smith T.J."/>
            <person name="Hill K.K."/>
            <person name="Xie G."/>
            <person name="Foley B.T."/>
            <person name="Williamson C.H."/>
            <person name="Foster J.T."/>
            <person name="Johnson S.L."/>
            <person name="Chertkov O."/>
            <person name="Teshima H."/>
            <person name="Gibbons H.S."/>
            <person name="Johnsky L.A."/>
            <person name="Karavis M.A."/>
            <person name="Smith L.A."/>
        </authorList>
    </citation>
    <scope>NUCLEOTIDE SEQUENCE [LARGE SCALE GENOMIC DNA]</scope>
    <source>
        <strain evidence="2">Sullivan</strain>
        <plasmid evidence="3">Plasmid pCBJ</plasmid>
    </source>
</reference>
<protein>
    <submittedName>
        <fullName evidence="2">Uncharacterized protein</fullName>
    </submittedName>
</protein>
<dbReference type="AlphaFoldDB" id="A0A0A7G0M9"/>
<feature type="transmembrane region" description="Helical" evidence="1">
    <location>
        <begin position="38"/>
        <end position="59"/>
    </location>
</feature>
<proteinExistence type="predicted"/>
<gene>
    <name evidence="2" type="ORF">U729_3236</name>
</gene>